<evidence type="ECO:0000313" key="3">
    <source>
        <dbReference type="EMBL" id="KAL0564190.1"/>
    </source>
</evidence>
<accession>A0ABR3EMY8</accession>
<name>A0ABR3EMY8_9AGAR</name>
<evidence type="ECO:0000313" key="4">
    <source>
        <dbReference type="Proteomes" id="UP001465976"/>
    </source>
</evidence>
<protein>
    <submittedName>
        <fullName evidence="3">Uncharacterized protein</fullName>
    </submittedName>
</protein>
<organism evidence="3 4">
    <name type="scientific">Marasmius crinis-equi</name>
    <dbReference type="NCBI Taxonomy" id="585013"/>
    <lineage>
        <taxon>Eukaryota</taxon>
        <taxon>Fungi</taxon>
        <taxon>Dikarya</taxon>
        <taxon>Basidiomycota</taxon>
        <taxon>Agaricomycotina</taxon>
        <taxon>Agaricomycetes</taxon>
        <taxon>Agaricomycetidae</taxon>
        <taxon>Agaricales</taxon>
        <taxon>Marasmiineae</taxon>
        <taxon>Marasmiaceae</taxon>
        <taxon>Marasmius</taxon>
    </lineage>
</organism>
<dbReference type="Proteomes" id="UP001465976">
    <property type="component" value="Unassembled WGS sequence"/>
</dbReference>
<reference evidence="3 4" key="1">
    <citation type="submission" date="2024-02" db="EMBL/GenBank/DDBJ databases">
        <title>A draft genome for the cacao thread blight pathogen Marasmius crinis-equi.</title>
        <authorList>
            <person name="Cohen S.P."/>
            <person name="Baruah I.K."/>
            <person name="Amoako-Attah I."/>
            <person name="Bukari Y."/>
            <person name="Meinhardt L.W."/>
            <person name="Bailey B.A."/>
        </authorList>
    </citation>
    <scope>NUCLEOTIDE SEQUENCE [LARGE SCALE GENOMIC DNA]</scope>
    <source>
        <strain evidence="3 4">GH-76</strain>
    </source>
</reference>
<keyword evidence="4" id="KW-1185">Reference proteome</keyword>
<sequence>MSTHPQAASISSDAPAVSTATASFPPAEYSYRSGTVASFNQPGVLVSDYTFALPSPSYFLDHSPSESEPQLDASLAPSITSKTGSSVYSRTSAFTSHLSRQLVRGIGGQRDFEQARSVRGPNSPPGSPRRSANPHRYPKPYLRLGSTSRVVRRRTKRALMAVLKHVLVVVVIAPASFMLKTTTSTIFVTKTRVQRPRGATEELELVAGPQIARIRQQPHSPLLQAFFAPSLSLASISYPLTPPIASLTPAQQEELIEAKRMFSQEKALQILGEEALDDALRSAEGFGLKWLESVERERGHKILDCIPSSEL</sequence>
<keyword evidence="2" id="KW-0812">Transmembrane</keyword>
<dbReference type="EMBL" id="JBAHYK010002933">
    <property type="protein sequence ID" value="KAL0564190.1"/>
    <property type="molecule type" value="Genomic_DNA"/>
</dbReference>
<feature type="region of interest" description="Disordered" evidence="1">
    <location>
        <begin position="109"/>
        <end position="139"/>
    </location>
</feature>
<keyword evidence="2" id="KW-0472">Membrane</keyword>
<feature type="transmembrane region" description="Helical" evidence="2">
    <location>
        <begin position="158"/>
        <end position="179"/>
    </location>
</feature>
<evidence type="ECO:0000256" key="2">
    <source>
        <dbReference type="SAM" id="Phobius"/>
    </source>
</evidence>
<keyword evidence="2" id="KW-1133">Transmembrane helix</keyword>
<proteinExistence type="predicted"/>
<evidence type="ECO:0000256" key="1">
    <source>
        <dbReference type="SAM" id="MobiDB-lite"/>
    </source>
</evidence>
<gene>
    <name evidence="3" type="ORF">V5O48_017863</name>
</gene>
<comment type="caution">
    <text evidence="3">The sequence shown here is derived from an EMBL/GenBank/DDBJ whole genome shotgun (WGS) entry which is preliminary data.</text>
</comment>